<evidence type="ECO:0000313" key="3">
    <source>
        <dbReference type="EMBL" id="MBP2377845.1"/>
    </source>
</evidence>
<feature type="transmembrane region" description="Helical" evidence="2">
    <location>
        <begin position="34"/>
        <end position="53"/>
    </location>
</feature>
<dbReference type="Proteomes" id="UP000703720">
    <property type="component" value="Unassembled WGS sequence"/>
</dbReference>
<evidence type="ECO:0000256" key="2">
    <source>
        <dbReference type="SAM" id="Phobius"/>
    </source>
</evidence>
<dbReference type="Pfam" id="PF11255">
    <property type="entry name" value="DUF3054"/>
    <property type="match status" value="1"/>
</dbReference>
<evidence type="ECO:0000256" key="1">
    <source>
        <dbReference type="SAM" id="MobiDB-lite"/>
    </source>
</evidence>
<reference evidence="3 4" key="1">
    <citation type="submission" date="2021-03" db="EMBL/GenBank/DDBJ databases">
        <title>Sequencing the genomes of 1000 actinobacteria strains.</title>
        <authorList>
            <person name="Klenk H.-P."/>
        </authorList>
    </citation>
    <scope>NUCLEOTIDE SEQUENCE [LARGE SCALE GENOMIC DNA]</scope>
    <source>
        <strain evidence="3 4">DSM 13468</strain>
    </source>
</reference>
<gene>
    <name evidence="3" type="ORF">JOF42_001340</name>
</gene>
<organism evidence="3 4">
    <name type="scientific">Microbacterium phyllosphaerae</name>
    <dbReference type="NCBI Taxonomy" id="124798"/>
    <lineage>
        <taxon>Bacteria</taxon>
        <taxon>Bacillati</taxon>
        <taxon>Actinomycetota</taxon>
        <taxon>Actinomycetes</taxon>
        <taxon>Micrococcales</taxon>
        <taxon>Microbacteriaceae</taxon>
        <taxon>Microbacterium</taxon>
    </lineage>
</organism>
<accession>A0ABS4WNS0</accession>
<keyword evidence="4" id="KW-1185">Reference proteome</keyword>
<protein>
    <submittedName>
        <fullName evidence="3">Drug/metabolite transporter (DMT)-like permease</fullName>
    </submittedName>
</protein>
<keyword evidence="2" id="KW-0812">Transmembrane</keyword>
<feature type="transmembrane region" description="Helical" evidence="2">
    <location>
        <begin position="90"/>
        <end position="114"/>
    </location>
</feature>
<comment type="caution">
    <text evidence="3">The sequence shown here is derived from an EMBL/GenBank/DDBJ whole genome shotgun (WGS) entry which is preliminary data.</text>
</comment>
<proteinExistence type="predicted"/>
<dbReference type="EMBL" id="JAGIOA010000001">
    <property type="protein sequence ID" value="MBP2377845.1"/>
    <property type="molecule type" value="Genomic_DNA"/>
</dbReference>
<dbReference type="InterPro" id="IPR021414">
    <property type="entry name" value="DUF3054"/>
</dbReference>
<evidence type="ECO:0000313" key="4">
    <source>
        <dbReference type="Proteomes" id="UP000703720"/>
    </source>
</evidence>
<dbReference type="RefSeq" id="WP_210097148.1">
    <property type="nucleotide sequence ID" value="NZ_BAAAIO010000001.1"/>
</dbReference>
<keyword evidence="2" id="KW-1133">Transmembrane helix</keyword>
<name>A0ABS4WNS0_9MICO</name>
<sequence length="170" mass="17799">MRFVPALVLDAVLVLVFAVIGRASHDEDPGGFLLTAWPFIVALLLGHLVAALLPGRPRRPWSLGWGAVVWAVTVVGGMLLRVVSGDTAQVAFIIVATLVLGIFLVGWRAVAALLRRRAHRERQSGGADAAEAAGGERIDDGVVASSEDAAEQSPDASGPDAVPDSDPHTR</sequence>
<keyword evidence="2" id="KW-0472">Membrane</keyword>
<feature type="transmembrane region" description="Helical" evidence="2">
    <location>
        <begin position="65"/>
        <end position="84"/>
    </location>
</feature>
<feature type="region of interest" description="Disordered" evidence="1">
    <location>
        <begin position="124"/>
        <end position="170"/>
    </location>
</feature>